<protein>
    <submittedName>
        <fullName evidence="2">Uncharacterized protein</fullName>
    </submittedName>
</protein>
<dbReference type="Proteomes" id="UP001458880">
    <property type="component" value="Unassembled WGS sequence"/>
</dbReference>
<comment type="caution">
    <text evidence="2">The sequence shown here is derived from an EMBL/GenBank/DDBJ whole genome shotgun (WGS) entry which is preliminary data.</text>
</comment>
<evidence type="ECO:0000313" key="3">
    <source>
        <dbReference type="Proteomes" id="UP001458880"/>
    </source>
</evidence>
<reference evidence="2 3" key="1">
    <citation type="journal article" date="2024" name="BMC Genomics">
        <title>De novo assembly and annotation of Popillia japonica's genome with initial clues to its potential as an invasive pest.</title>
        <authorList>
            <person name="Cucini C."/>
            <person name="Boschi S."/>
            <person name="Funari R."/>
            <person name="Cardaioli E."/>
            <person name="Iannotti N."/>
            <person name="Marturano G."/>
            <person name="Paoli F."/>
            <person name="Bruttini M."/>
            <person name="Carapelli A."/>
            <person name="Frati F."/>
            <person name="Nardi F."/>
        </authorList>
    </citation>
    <scope>NUCLEOTIDE SEQUENCE [LARGE SCALE GENOMIC DNA]</scope>
    <source>
        <strain evidence="2">DMR45628</strain>
    </source>
</reference>
<evidence type="ECO:0000313" key="2">
    <source>
        <dbReference type="EMBL" id="KAK9717878.1"/>
    </source>
</evidence>
<dbReference type="AlphaFoldDB" id="A0AAW1KHP4"/>
<name>A0AAW1KHP4_POPJA</name>
<sequence>MRPLDREYSPASVKSFPRKPHEDYDGTDKISPEQFRSAKIGERLDRQRNVLIRDIPLRYASKQINFLRGTADSKKSIPGDDQRPIVKSQFPAMTIGGPSIALFSDDERSRIDCASR</sequence>
<dbReference type="EMBL" id="JASPKY010000235">
    <property type="protein sequence ID" value="KAK9717878.1"/>
    <property type="molecule type" value="Genomic_DNA"/>
</dbReference>
<accession>A0AAW1KHP4</accession>
<feature type="compositionally biased region" description="Basic and acidic residues" evidence="1">
    <location>
        <begin position="19"/>
        <end position="31"/>
    </location>
</feature>
<proteinExistence type="predicted"/>
<gene>
    <name evidence="2" type="ORF">QE152_g23497</name>
</gene>
<feature type="region of interest" description="Disordered" evidence="1">
    <location>
        <begin position="1"/>
        <end position="36"/>
    </location>
</feature>
<evidence type="ECO:0000256" key="1">
    <source>
        <dbReference type="SAM" id="MobiDB-lite"/>
    </source>
</evidence>
<keyword evidence="3" id="KW-1185">Reference proteome</keyword>
<organism evidence="2 3">
    <name type="scientific">Popillia japonica</name>
    <name type="common">Japanese beetle</name>
    <dbReference type="NCBI Taxonomy" id="7064"/>
    <lineage>
        <taxon>Eukaryota</taxon>
        <taxon>Metazoa</taxon>
        <taxon>Ecdysozoa</taxon>
        <taxon>Arthropoda</taxon>
        <taxon>Hexapoda</taxon>
        <taxon>Insecta</taxon>
        <taxon>Pterygota</taxon>
        <taxon>Neoptera</taxon>
        <taxon>Endopterygota</taxon>
        <taxon>Coleoptera</taxon>
        <taxon>Polyphaga</taxon>
        <taxon>Scarabaeiformia</taxon>
        <taxon>Scarabaeidae</taxon>
        <taxon>Rutelinae</taxon>
        <taxon>Popillia</taxon>
    </lineage>
</organism>